<dbReference type="BioCyc" id="BSUB633149:G1GM8-3087-MONOMER"/>
<organism evidence="5 6">
    <name type="scientific">Brevundimonas subvibrioides (strain ATCC 15264 / DSM 4735 / LMG 14903 / NBRC 16000 / CB 81)</name>
    <name type="common">Caulobacter subvibrioides</name>
    <dbReference type="NCBI Taxonomy" id="633149"/>
    <lineage>
        <taxon>Bacteria</taxon>
        <taxon>Pseudomonadati</taxon>
        <taxon>Pseudomonadota</taxon>
        <taxon>Alphaproteobacteria</taxon>
        <taxon>Caulobacterales</taxon>
        <taxon>Caulobacteraceae</taxon>
        <taxon>Brevundimonas</taxon>
    </lineage>
</organism>
<dbReference type="InterPro" id="IPR037097">
    <property type="entry name" value="Photo_RC_H_N_sf"/>
</dbReference>
<evidence type="ECO:0000259" key="3">
    <source>
        <dbReference type="Pfam" id="PF03967"/>
    </source>
</evidence>
<dbReference type="HOGENOM" id="CLU_1064810_0_0_5"/>
<dbReference type="Gene3D" id="3.90.50.10">
    <property type="entry name" value="Photosynthetic Reaction Center, subunit H, domain 2"/>
    <property type="match status" value="1"/>
</dbReference>
<feature type="region of interest" description="Disordered" evidence="1">
    <location>
        <begin position="91"/>
        <end position="113"/>
    </location>
</feature>
<dbReference type="GO" id="GO:0030077">
    <property type="term" value="C:plasma membrane light-harvesting complex"/>
    <property type="evidence" value="ECO:0007669"/>
    <property type="project" value="InterPro"/>
</dbReference>
<dbReference type="InterPro" id="IPR015810">
    <property type="entry name" value="Photo_RC_H_N"/>
</dbReference>
<sequence length="255" mass="28140">MDSPYLFGDFDAAEFCLIAFFLFFAGLVFYLRREDRREGYPLEDDVTGRQEPLGGLFFTAKPKTFILPHGHGTRTLPRADNRDTRQLAARRSAVTDGSPIEPTGNPLIDGIGPGGYADRPKYPDLTVEGTPRIVPLRVAPDFLVSSHDTDPRGLPVLGCDGLKGGEVSDIWIDRSEQLIRYLEVAVAGRKVLLPMTMAIVSPRAVNVRAITAAQFADVPGTASAEQVTLYEEERVIAYYGGGHLYATRDRQEPWL</sequence>
<dbReference type="InterPro" id="IPR005652">
    <property type="entry name" value="Photo_RC_H"/>
</dbReference>
<evidence type="ECO:0000256" key="1">
    <source>
        <dbReference type="SAM" id="MobiDB-lite"/>
    </source>
</evidence>
<name>D9QPB3_BRESC</name>
<dbReference type="InParanoid" id="D9QPB3"/>
<dbReference type="OrthoDB" id="8557487at2"/>
<dbReference type="STRING" id="633149.Bresu_3070"/>
<dbReference type="AlphaFoldDB" id="D9QPB3"/>
<evidence type="ECO:0000313" key="6">
    <source>
        <dbReference type="Proteomes" id="UP000002696"/>
    </source>
</evidence>
<reference evidence="6" key="1">
    <citation type="journal article" date="2011" name="J. Bacteriol.">
        <title>Genome sequences of eight morphologically diverse alphaproteobacteria.</title>
        <authorList>
            <consortium name="US DOE Joint Genome Institute"/>
            <person name="Brown P.J."/>
            <person name="Kysela D.T."/>
            <person name="Buechlein A."/>
            <person name="Hemmerich C."/>
            <person name="Brun Y.V."/>
        </authorList>
    </citation>
    <scope>NUCLEOTIDE SEQUENCE [LARGE SCALE GENOMIC DNA]</scope>
    <source>
        <strain evidence="6">ATCC 15264 / DSM 4735 / LMG 14903 / NBRC 16000 / CB 81</strain>
    </source>
</reference>
<gene>
    <name evidence="5" type="ordered locus">Bresu_3070</name>
</gene>
<dbReference type="GO" id="GO:0019684">
    <property type="term" value="P:photosynthesis, light reaction"/>
    <property type="evidence" value="ECO:0007669"/>
    <property type="project" value="InterPro"/>
</dbReference>
<keyword evidence="2" id="KW-0812">Transmembrane</keyword>
<keyword evidence="6" id="KW-1185">Reference proteome</keyword>
<dbReference type="InterPro" id="IPR014747">
    <property type="entry name" value="Bac_photo_RC_H_C"/>
</dbReference>
<dbReference type="Gene3D" id="4.10.540.10">
    <property type="entry name" value="Photosynthetic reaction centre, H subunit, N-terminal domain"/>
    <property type="match status" value="1"/>
</dbReference>
<keyword evidence="2" id="KW-1133">Transmembrane helix</keyword>
<protein>
    <submittedName>
        <fullName evidence="5">Photosynthetic reaction center H subunit</fullName>
    </submittedName>
</protein>
<dbReference type="KEGG" id="bsb:Bresu_3070"/>
<feature type="domain" description="PRC-barrel" evidence="4">
    <location>
        <begin position="147"/>
        <end position="204"/>
    </location>
</feature>
<dbReference type="Proteomes" id="UP000002696">
    <property type="component" value="Chromosome"/>
</dbReference>
<dbReference type="EMBL" id="CP002102">
    <property type="protein sequence ID" value="ADL02376.1"/>
    <property type="molecule type" value="Genomic_DNA"/>
</dbReference>
<dbReference type="SUPFAM" id="SSF81490">
    <property type="entry name" value="Photosystem II reaction centre subunit H, transmembrane region"/>
    <property type="match status" value="1"/>
</dbReference>
<dbReference type="SUPFAM" id="SSF50346">
    <property type="entry name" value="PRC-barrel domain"/>
    <property type="match status" value="1"/>
</dbReference>
<dbReference type="InterPro" id="IPR027275">
    <property type="entry name" value="PRC-brl_dom"/>
</dbReference>
<evidence type="ECO:0000256" key="2">
    <source>
        <dbReference type="SAM" id="Phobius"/>
    </source>
</evidence>
<feature type="transmembrane region" description="Helical" evidence="2">
    <location>
        <begin position="12"/>
        <end position="31"/>
    </location>
</feature>
<dbReference type="Pfam" id="PF05239">
    <property type="entry name" value="PRC"/>
    <property type="match status" value="1"/>
</dbReference>
<evidence type="ECO:0000259" key="4">
    <source>
        <dbReference type="Pfam" id="PF05239"/>
    </source>
</evidence>
<dbReference type="RefSeq" id="WP_013270476.1">
    <property type="nucleotide sequence ID" value="NC_014375.1"/>
</dbReference>
<dbReference type="InterPro" id="IPR011033">
    <property type="entry name" value="PRC_barrel-like_sf"/>
</dbReference>
<dbReference type="eggNOG" id="COG3861">
    <property type="taxonomic scope" value="Bacteria"/>
</dbReference>
<keyword evidence="2" id="KW-0472">Membrane</keyword>
<evidence type="ECO:0000313" key="5">
    <source>
        <dbReference type="EMBL" id="ADL02376.1"/>
    </source>
</evidence>
<feature type="domain" description="Photosynthetic reaction centre H subunit N-terminal" evidence="3">
    <location>
        <begin position="6"/>
        <end position="138"/>
    </location>
</feature>
<accession>D9QPB3</accession>
<proteinExistence type="predicted"/>
<dbReference type="Pfam" id="PF03967">
    <property type="entry name" value="PRCH"/>
    <property type="match status" value="1"/>
</dbReference>
<dbReference type="NCBIfam" id="TIGR01150">
    <property type="entry name" value="puhA"/>
    <property type="match status" value="1"/>
</dbReference>